<dbReference type="PANTHER" id="PTHR39201:SF1">
    <property type="entry name" value="FLAVODOXIN-LIKE DOMAIN-CONTAINING PROTEIN"/>
    <property type="match status" value="1"/>
</dbReference>
<feature type="chain" id="PRO_5022660498" description="Flavodoxin-like domain-containing protein" evidence="1">
    <location>
        <begin position="18"/>
        <end position="227"/>
    </location>
</feature>
<dbReference type="GO" id="GO:0010181">
    <property type="term" value="F:FMN binding"/>
    <property type="evidence" value="ECO:0007669"/>
    <property type="project" value="InterPro"/>
</dbReference>
<dbReference type="Pfam" id="PF12682">
    <property type="entry name" value="Flavodoxin_4"/>
    <property type="match status" value="1"/>
</dbReference>
<reference evidence="3 4" key="1">
    <citation type="submission" date="2019-08" db="EMBL/GenBank/DDBJ databases">
        <title>Complete genome sequence of Spiroplasma chinense CCH (DSM 19755).</title>
        <authorList>
            <person name="Shen H.-Y."/>
            <person name="Lin Y.-C."/>
            <person name="Chou L."/>
            <person name="Kuo C.-H."/>
        </authorList>
    </citation>
    <scope>NUCLEOTIDE SEQUENCE [LARGE SCALE GENOMIC DNA]</scope>
    <source>
        <strain evidence="3 4">CCH</strain>
    </source>
</reference>
<dbReference type="KEGG" id="schi:SCHIN_v1c00470"/>
<keyword evidence="4" id="KW-1185">Reference proteome</keyword>
<dbReference type="InterPro" id="IPR008254">
    <property type="entry name" value="Flavodoxin/NO_synth"/>
</dbReference>
<feature type="signal peptide" evidence="1">
    <location>
        <begin position="1"/>
        <end position="17"/>
    </location>
</feature>
<evidence type="ECO:0000313" key="4">
    <source>
        <dbReference type="Proteomes" id="UP000323144"/>
    </source>
</evidence>
<keyword evidence="1" id="KW-0732">Signal</keyword>
<dbReference type="SUPFAM" id="SSF52218">
    <property type="entry name" value="Flavoproteins"/>
    <property type="match status" value="1"/>
</dbReference>
<accession>A0A5B9Y389</accession>
<evidence type="ECO:0000259" key="2">
    <source>
        <dbReference type="Pfam" id="PF12682"/>
    </source>
</evidence>
<name>A0A5B9Y389_9MOLU</name>
<dbReference type="AlphaFoldDB" id="A0A5B9Y389"/>
<dbReference type="Gene3D" id="3.40.50.360">
    <property type="match status" value="1"/>
</dbReference>
<feature type="domain" description="Flavodoxin-like" evidence="2">
    <location>
        <begin position="70"/>
        <end position="205"/>
    </location>
</feature>
<evidence type="ECO:0000256" key="1">
    <source>
        <dbReference type="SAM" id="SignalP"/>
    </source>
</evidence>
<protein>
    <recommendedName>
        <fullName evidence="2">Flavodoxin-like domain-containing protein</fullName>
    </recommendedName>
</protein>
<dbReference type="Proteomes" id="UP000323144">
    <property type="component" value="Chromosome"/>
</dbReference>
<proteinExistence type="predicted"/>
<gene>
    <name evidence="3" type="ORF">SCHIN_v1c00470</name>
</gene>
<sequence>MRKLLLTLLASSPIANATSQLISCGTDNSTGSNSDFNLDDLPPEYKDTTNVEDRAQDANMKQIGEDLRSKTIVVYFSGSGNSERSATYLAEQLNLPIFRIERKVDYPSNYSELSEQARVEAVNNQRPELKETPDFINNYEHILLGFPVWWHVAPMVIGSFLEAYNFSGKHIHPFIQSSAYYRGHLLRSLKYLEDNSSQGTIIEKEVYSRNNLVINKWINDFFIPFDK</sequence>
<dbReference type="InterPro" id="IPR029039">
    <property type="entry name" value="Flavoprotein-like_sf"/>
</dbReference>
<evidence type="ECO:0000313" key="3">
    <source>
        <dbReference type="EMBL" id="QEH61245.1"/>
    </source>
</evidence>
<organism evidence="3 4">
    <name type="scientific">Spiroplasma chinense</name>
    <dbReference type="NCBI Taxonomy" id="216932"/>
    <lineage>
        <taxon>Bacteria</taxon>
        <taxon>Bacillati</taxon>
        <taxon>Mycoplasmatota</taxon>
        <taxon>Mollicutes</taxon>
        <taxon>Entomoplasmatales</taxon>
        <taxon>Spiroplasmataceae</taxon>
        <taxon>Spiroplasma</taxon>
    </lineage>
</organism>
<dbReference type="PANTHER" id="PTHR39201">
    <property type="entry name" value="EXPORTED PROTEIN-RELATED"/>
    <property type="match status" value="1"/>
</dbReference>
<dbReference type="RefSeq" id="WP_166507640.1">
    <property type="nucleotide sequence ID" value="NZ_CP043026.1"/>
</dbReference>
<dbReference type="EMBL" id="CP043026">
    <property type="protein sequence ID" value="QEH61245.1"/>
    <property type="molecule type" value="Genomic_DNA"/>
</dbReference>